<organism evidence="1 2">
    <name type="scientific">Dendrothele bispora (strain CBS 962.96)</name>
    <dbReference type="NCBI Taxonomy" id="1314807"/>
    <lineage>
        <taxon>Eukaryota</taxon>
        <taxon>Fungi</taxon>
        <taxon>Dikarya</taxon>
        <taxon>Basidiomycota</taxon>
        <taxon>Agaricomycotina</taxon>
        <taxon>Agaricomycetes</taxon>
        <taxon>Agaricomycetidae</taxon>
        <taxon>Agaricales</taxon>
        <taxon>Agaricales incertae sedis</taxon>
        <taxon>Dendrothele</taxon>
    </lineage>
</organism>
<evidence type="ECO:0000313" key="2">
    <source>
        <dbReference type="Proteomes" id="UP000297245"/>
    </source>
</evidence>
<name>A0A4S8M7H3_DENBC</name>
<dbReference type="Proteomes" id="UP000297245">
    <property type="component" value="Unassembled WGS sequence"/>
</dbReference>
<protein>
    <recommendedName>
        <fullName evidence="3">FAD-binding FR-type domain-containing protein</fullName>
    </recommendedName>
</protein>
<proteinExistence type="predicted"/>
<dbReference type="Gene3D" id="3.40.50.80">
    <property type="entry name" value="Nucleotide-binding domain of ferredoxin-NADP reductase (FNR) module"/>
    <property type="match status" value="1"/>
</dbReference>
<dbReference type="PANTHER" id="PTHR42815:SF2">
    <property type="entry name" value="FAD-BINDING, PUTATIVE (AFU_ORTHOLOGUE AFUA_6G07600)-RELATED"/>
    <property type="match status" value="1"/>
</dbReference>
<dbReference type="SUPFAM" id="SSF52343">
    <property type="entry name" value="Ferredoxin reductase-like, C-terminal NADP-linked domain"/>
    <property type="match status" value="1"/>
</dbReference>
<sequence length="737" mass="81543">MALRGWHIGERTIRRKLDFDKNPAISTLYTWISGDLDPDHAVFHSTCIPFLPVTTLDKEGRPWGSILTSPNGLPGRGFIRDERYTTLSVHAKLWEGEPFRENMKLFAGKEDEEDEEGKMLIAGIGIQFETRRRNKLAGWVSRLEQKEGDVVELELTVNQSLGNCPKYITTRNFIPHLDNTPRIKYQQLHMSLEDRLPDELISFIHQSDTVFFGTTYQAPPEEANLYPSHVGMNQRGGKKGFIRVSPTDGKTVVLPDYSGNRFLTSLGNVEASHLASFTFVSFTTGSVLYLTGEANNYVGADAKRIMPLHNGSLTSVTVTGYTFVQDALHLRLAPGSKENASPYSPPVTYLAEEPEMKNLKLSSGETRPAALLSRIDLHSANVATFTWEASDEAELDISPGEAIIMDFSTLLGQRQYRHMAQSNPKSINDDRIRTWTVSDFSGWGSMGQEGSSTSRRKTFSLTMREQPGGLVTGALFSIARRLAETKPDLLNDSSSLDIRVNIVGVSGGFGFPTLTNAGIDADGGDGDTSLSTSGLMEGQMENGKGIRNRNKTKTLKLLWVAGGIGVTPFLSMIRAPYTSIGGDSDSEYEVEWDVRLVLSANNPEVIVPLIRQAFEENEKRGNSLKEMRYGAEVVRRVKGLRLEVDVYSSGSSFGSLDHLSDTGANSTLKIRFHTGRVPPDFFSRSNLSSTGEGLTTRWDERDYVYLCGPKLFENGIVEDLVQAGVEVGKIKREAFAY</sequence>
<dbReference type="InterPro" id="IPR039261">
    <property type="entry name" value="FNR_nucleotide-bd"/>
</dbReference>
<accession>A0A4S8M7H3</accession>
<evidence type="ECO:0000313" key="1">
    <source>
        <dbReference type="EMBL" id="THU98277.1"/>
    </source>
</evidence>
<dbReference type="OrthoDB" id="436496at2759"/>
<keyword evidence="2" id="KW-1185">Reference proteome</keyword>
<dbReference type="EMBL" id="ML179139">
    <property type="protein sequence ID" value="THU98277.1"/>
    <property type="molecule type" value="Genomic_DNA"/>
</dbReference>
<dbReference type="PANTHER" id="PTHR42815">
    <property type="entry name" value="FAD-BINDING, PUTATIVE (AFU_ORTHOLOGUE AFUA_6G07600)-RELATED"/>
    <property type="match status" value="1"/>
</dbReference>
<gene>
    <name evidence="1" type="ORF">K435DRAFT_838205</name>
</gene>
<dbReference type="AlphaFoldDB" id="A0A4S8M7H3"/>
<evidence type="ECO:0008006" key="3">
    <source>
        <dbReference type="Google" id="ProtNLM"/>
    </source>
</evidence>
<reference evidence="1 2" key="1">
    <citation type="journal article" date="2019" name="Nat. Ecol. Evol.">
        <title>Megaphylogeny resolves global patterns of mushroom evolution.</title>
        <authorList>
            <person name="Varga T."/>
            <person name="Krizsan K."/>
            <person name="Foldi C."/>
            <person name="Dima B."/>
            <person name="Sanchez-Garcia M."/>
            <person name="Sanchez-Ramirez S."/>
            <person name="Szollosi G.J."/>
            <person name="Szarkandi J.G."/>
            <person name="Papp V."/>
            <person name="Albert L."/>
            <person name="Andreopoulos W."/>
            <person name="Angelini C."/>
            <person name="Antonin V."/>
            <person name="Barry K.W."/>
            <person name="Bougher N.L."/>
            <person name="Buchanan P."/>
            <person name="Buyck B."/>
            <person name="Bense V."/>
            <person name="Catcheside P."/>
            <person name="Chovatia M."/>
            <person name="Cooper J."/>
            <person name="Damon W."/>
            <person name="Desjardin D."/>
            <person name="Finy P."/>
            <person name="Geml J."/>
            <person name="Haridas S."/>
            <person name="Hughes K."/>
            <person name="Justo A."/>
            <person name="Karasinski D."/>
            <person name="Kautmanova I."/>
            <person name="Kiss B."/>
            <person name="Kocsube S."/>
            <person name="Kotiranta H."/>
            <person name="LaButti K.M."/>
            <person name="Lechner B.E."/>
            <person name="Liimatainen K."/>
            <person name="Lipzen A."/>
            <person name="Lukacs Z."/>
            <person name="Mihaltcheva S."/>
            <person name="Morgado L.N."/>
            <person name="Niskanen T."/>
            <person name="Noordeloos M.E."/>
            <person name="Ohm R.A."/>
            <person name="Ortiz-Santana B."/>
            <person name="Ovrebo C."/>
            <person name="Racz N."/>
            <person name="Riley R."/>
            <person name="Savchenko A."/>
            <person name="Shiryaev A."/>
            <person name="Soop K."/>
            <person name="Spirin V."/>
            <person name="Szebenyi C."/>
            <person name="Tomsovsky M."/>
            <person name="Tulloss R.E."/>
            <person name="Uehling J."/>
            <person name="Grigoriev I.V."/>
            <person name="Vagvolgyi C."/>
            <person name="Papp T."/>
            <person name="Martin F.M."/>
            <person name="Miettinen O."/>
            <person name="Hibbett D.S."/>
            <person name="Nagy L.G."/>
        </authorList>
    </citation>
    <scope>NUCLEOTIDE SEQUENCE [LARGE SCALE GENOMIC DNA]</scope>
    <source>
        <strain evidence="1 2">CBS 962.96</strain>
    </source>
</reference>